<dbReference type="RefSeq" id="WP_112713656.1">
    <property type="nucleotide sequence ID" value="NZ_LS483250.1"/>
</dbReference>
<evidence type="ECO:0000313" key="2">
    <source>
        <dbReference type="Proteomes" id="UP000250163"/>
    </source>
</evidence>
<evidence type="ECO:0000313" key="1">
    <source>
        <dbReference type="EMBL" id="SQD77845.1"/>
    </source>
</evidence>
<dbReference type="OrthoDB" id="6505258at2"/>
<name>A0A330LUZ5_9GAMM</name>
<reference evidence="2" key="1">
    <citation type="submission" date="2018-05" db="EMBL/GenBank/DDBJ databases">
        <authorList>
            <person name="Cea G.-C."/>
            <person name="William W."/>
        </authorList>
    </citation>
    <scope>NUCLEOTIDE SEQUENCE [LARGE SCALE GENOMIC DNA]</scope>
    <source>
        <strain evidence="2">DB21MT 5</strain>
    </source>
</reference>
<dbReference type="EMBL" id="LS483250">
    <property type="protein sequence ID" value="SQD77845.1"/>
    <property type="molecule type" value="Genomic_DNA"/>
</dbReference>
<proteinExistence type="predicted"/>
<dbReference type="Proteomes" id="UP000250163">
    <property type="component" value="Chromosome MORIYA"/>
</dbReference>
<organism evidence="1 2">
    <name type="scientific">Moritella yayanosii</name>
    <dbReference type="NCBI Taxonomy" id="69539"/>
    <lineage>
        <taxon>Bacteria</taxon>
        <taxon>Pseudomonadati</taxon>
        <taxon>Pseudomonadota</taxon>
        <taxon>Gammaproteobacteria</taxon>
        <taxon>Alteromonadales</taxon>
        <taxon>Moritellaceae</taxon>
        <taxon>Moritella</taxon>
    </lineage>
</organism>
<accession>A0A330LUZ5</accession>
<dbReference type="KEGG" id="mya:MORIYA_1367"/>
<sequence length="87" mass="9675">MEQVQAAADSIAQIRGLFGNSRIGSLYDNLEPNMRKTLCFAAGLKQHHVDLKLSQLDQLEKVKLHRAISALEPVISKLAGYPINDFK</sequence>
<protein>
    <submittedName>
        <fullName evidence="1">Uncharacterized protein</fullName>
    </submittedName>
</protein>
<dbReference type="AlphaFoldDB" id="A0A330LUZ5"/>
<keyword evidence="2" id="KW-1185">Reference proteome</keyword>
<gene>
    <name evidence="1" type="ORF">MORIYA_1367</name>
</gene>